<organism evidence="1 2">
    <name type="scientific">Dinothrombium tinctorium</name>
    <dbReference type="NCBI Taxonomy" id="1965070"/>
    <lineage>
        <taxon>Eukaryota</taxon>
        <taxon>Metazoa</taxon>
        <taxon>Ecdysozoa</taxon>
        <taxon>Arthropoda</taxon>
        <taxon>Chelicerata</taxon>
        <taxon>Arachnida</taxon>
        <taxon>Acari</taxon>
        <taxon>Acariformes</taxon>
        <taxon>Trombidiformes</taxon>
        <taxon>Prostigmata</taxon>
        <taxon>Anystina</taxon>
        <taxon>Parasitengona</taxon>
        <taxon>Trombidioidea</taxon>
        <taxon>Trombidiidae</taxon>
        <taxon>Dinothrombium</taxon>
    </lineage>
</organism>
<dbReference type="AlphaFoldDB" id="A0A3S3NP59"/>
<dbReference type="EMBL" id="NCKU01017353">
    <property type="protein sequence ID" value="RWR99002.1"/>
    <property type="molecule type" value="Genomic_DNA"/>
</dbReference>
<feature type="non-terminal residue" evidence="1">
    <location>
        <position position="20"/>
    </location>
</feature>
<reference evidence="1 2" key="1">
    <citation type="journal article" date="2018" name="Gigascience">
        <title>Genomes of trombidid mites reveal novel predicted allergens and laterally-transferred genes associated with secondary metabolism.</title>
        <authorList>
            <person name="Dong X."/>
            <person name="Chaisiri K."/>
            <person name="Xia D."/>
            <person name="Armstrong S.D."/>
            <person name="Fang Y."/>
            <person name="Donnelly M.J."/>
            <person name="Kadowaki T."/>
            <person name="McGarry J.W."/>
            <person name="Darby A.C."/>
            <person name="Makepeace B.L."/>
        </authorList>
    </citation>
    <scope>NUCLEOTIDE SEQUENCE [LARGE SCALE GENOMIC DNA]</scope>
    <source>
        <strain evidence="1">UoL-WK</strain>
    </source>
</reference>
<comment type="caution">
    <text evidence="1">The sequence shown here is derived from an EMBL/GenBank/DDBJ whole genome shotgun (WGS) entry which is preliminary data.</text>
</comment>
<keyword evidence="2" id="KW-1185">Reference proteome</keyword>
<sequence>MMKTRKLAPRLTRWALCLQE</sequence>
<dbReference type="Proteomes" id="UP000285301">
    <property type="component" value="Unassembled WGS sequence"/>
</dbReference>
<protein>
    <submittedName>
        <fullName evidence="1">Uncharacterized protein</fullName>
    </submittedName>
</protein>
<proteinExistence type="predicted"/>
<name>A0A3S3NP59_9ACAR</name>
<gene>
    <name evidence="1" type="ORF">B4U79_11707</name>
</gene>
<evidence type="ECO:0000313" key="1">
    <source>
        <dbReference type="EMBL" id="RWR99002.1"/>
    </source>
</evidence>
<accession>A0A3S3NP59</accession>
<evidence type="ECO:0000313" key="2">
    <source>
        <dbReference type="Proteomes" id="UP000285301"/>
    </source>
</evidence>